<dbReference type="EMBL" id="JACLAX010000011">
    <property type="protein sequence ID" value="MBC2669814.1"/>
    <property type="molecule type" value="Genomic_DNA"/>
</dbReference>
<evidence type="ECO:0000313" key="7">
    <source>
        <dbReference type="Proteomes" id="UP000551327"/>
    </source>
</evidence>
<proteinExistence type="inferred from homology"/>
<sequence length="134" mass="14660">MLERSHIQSTGFRNVGPVGERTGFELRLRQANYRGTRLSLIEGVTITVDGVLYPAAHNLVRIGSRVYTPAELDAATETRLAVGEYMTVIVPRPGGLAPGVHWVESAIGYRHPYFPPAHQSAVARDARHATIVMA</sequence>
<dbReference type="AlphaFoldDB" id="A0A7X1FZE0"/>
<dbReference type="Proteomes" id="UP000551327">
    <property type="component" value="Unassembled WGS sequence"/>
</dbReference>
<dbReference type="InterPro" id="IPR045959">
    <property type="entry name" value="CGDB"/>
</dbReference>
<evidence type="ECO:0000256" key="4">
    <source>
        <dbReference type="ARBA" id="ARBA00047208"/>
    </source>
</evidence>
<keyword evidence="2" id="KW-0119">Carbohydrate metabolism</keyword>
<feature type="domain" description="C-glycoside deglycosidase beta subunit" evidence="5">
    <location>
        <begin position="2"/>
        <end position="113"/>
    </location>
</feature>
<dbReference type="Pfam" id="PF19906">
    <property type="entry name" value="CGDB"/>
    <property type="match status" value="1"/>
</dbReference>
<reference evidence="6 7" key="1">
    <citation type="submission" date="2020-08" db="EMBL/GenBank/DDBJ databases">
        <title>The genome sequence of type strain Novosphingobium piscinae KCTC 42194.</title>
        <authorList>
            <person name="Liu Y."/>
        </authorList>
    </citation>
    <scope>NUCLEOTIDE SEQUENCE [LARGE SCALE GENOMIC DNA]</scope>
    <source>
        <strain evidence="6 7">KCTC 42194</strain>
    </source>
</reference>
<dbReference type="RefSeq" id="WP_185679678.1">
    <property type="nucleotide sequence ID" value="NZ_JACLAX010000011.1"/>
</dbReference>
<evidence type="ECO:0000256" key="2">
    <source>
        <dbReference type="ARBA" id="ARBA00023277"/>
    </source>
</evidence>
<evidence type="ECO:0000256" key="1">
    <source>
        <dbReference type="ARBA" id="ARBA00023239"/>
    </source>
</evidence>
<evidence type="ECO:0000256" key="3">
    <source>
        <dbReference type="ARBA" id="ARBA00046336"/>
    </source>
</evidence>
<name>A0A7X1FZE0_9SPHN</name>
<keyword evidence="1" id="KW-0456">Lyase</keyword>
<protein>
    <recommendedName>
        <fullName evidence="4">C-deglycosylation enzyme beta subunit</fullName>
    </recommendedName>
</protein>
<evidence type="ECO:0000313" key="6">
    <source>
        <dbReference type="EMBL" id="MBC2669814.1"/>
    </source>
</evidence>
<gene>
    <name evidence="6" type="ORF">H7F53_11725</name>
</gene>
<organism evidence="6 7">
    <name type="scientific">Novosphingobium piscinae</name>
    <dbReference type="NCBI Taxonomy" id="1507448"/>
    <lineage>
        <taxon>Bacteria</taxon>
        <taxon>Pseudomonadati</taxon>
        <taxon>Pseudomonadota</taxon>
        <taxon>Alphaproteobacteria</taxon>
        <taxon>Sphingomonadales</taxon>
        <taxon>Sphingomonadaceae</taxon>
        <taxon>Novosphingobium</taxon>
    </lineage>
</organism>
<evidence type="ECO:0000259" key="5">
    <source>
        <dbReference type="Pfam" id="PF19906"/>
    </source>
</evidence>
<accession>A0A7X1FZE0</accession>
<comment type="caution">
    <text evidence="6">The sequence shown here is derived from an EMBL/GenBank/DDBJ whole genome shotgun (WGS) entry which is preliminary data.</text>
</comment>
<keyword evidence="7" id="KW-1185">Reference proteome</keyword>
<dbReference type="GO" id="GO:0016829">
    <property type="term" value="F:lyase activity"/>
    <property type="evidence" value="ECO:0007669"/>
    <property type="project" value="UniProtKB-KW"/>
</dbReference>
<comment type="similarity">
    <text evidence="3">Belongs to the C-glycoside deglycosidase beta subunit family.</text>
</comment>